<dbReference type="EMBL" id="JALPRK010000003">
    <property type="protein sequence ID" value="MCK8486578.1"/>
    <property type="molecule type" value="Genomic_DNA"/>
</dbReference>
<accession>A0A9X1XZN1</accession>
<reference evidence="1" key="1">
    <citation type="submission" date="2022-04" db="EMBL/GenBank/DDBJ databases">
        <authorList>
            <person name="Seo M.-J."/>
        </authorList>
    </citation>
    <scope>NUCLEOTIDE SEQUENCE</scope>
    <source>
        <strain evidence="1">MBLB2552</strain>
    </source>
</reference>
<gene>
    <name evidence="1" type="ORF">M0651_05240</name>
</gene>
<proteinExistence type="predicted"/>
<dbReference type="Proteomes" id="UP001139534">
    <property type="component" value="Unassembled WGS sequence"/>
</dbReference>
<evidence type="ECO:0000313" key="1">
    <source>
        <dbReference type="EMBL" id="MCK8486578.1"/>
    </source>
</evidence>
<evidence type="ECO:0000313" key="2">
    <source>
        <dbReference type="Proteomes" id="UP001139534"/>
    </source>
</evidence>
<comment type="caution">
    <text evidence="1">The sequence shown here is derived from an EMBL/GenBank/DDBJ whole genome shotgun (WGS) entry which is preliminary data.</text>
</comment>
<name>A0A9X1XZN1_9BACL</name>
<protein>
    <submittedName>
        <fullName evidence="1">Uncharacterized protein</fullName>
    </submittedName>
</protein>
<organism evidence="1 2">
    <name type="scientific">Paenibacillus mellifer</name>
    <dbReference type="NCBI Taxonomy" id="2937794"/>
    <lineage>
        <taxon>Bacteria</taxon>
        <taxon>Bacillati</taxon>
        <taxon>Bacillota</taxon>
        <taxon>Bacilli</taxon>
        <taxon>Bacillales</taxon>
        <taxon>Paenibacillaceae</taxon>
        <taxon>Paenibacillus</taxon>
    </lineage>
</organism>
<keyword evidence="2" id="KW-1185">Reference proteome</keyword>
<dbReference type="AlphaFoldDB" id="A0A9X1XZN1"/>
<sequence length="55" mass="6124">MYIQYTMDQLCLLLDLEEDILQSHVVRVVNAAVNQTNVSIFASAHPGGGRDQDAY</sequence>